<dbReference type="EMBL" id="JAEVHM010000042">
    <property type="protein sequence ID" value="MBM0232477.1"/>
    <property type="molecule type" value="Genomic_DNA"/>
</dbReference>
<sequence length="452" mass="48882">MVEMLNQIPSPDTGARLDGCPPWCVKVHAGEASGRTGYRARRHSQTVMTTHEGEVRGIAVEIFSLEHRDQPEESMPTAVFVSARDPLSLADAGYLATSLRKAVTLASQTHRPYWLKRACPSWCIAPHSDGDDLDDRFHWSDDSPPVLLSLHNPVSTAGESCNDQAYRPQRLEVDLEQHADAVEPVVKFVIEGATAALRLTLDEAEQVRTAVGRVVAAARDTNSQPSGVAAVLAASAPTPDRPSLDRTLVDRVIHDEGLIAEQKISVLCGAIAEHFTQQGVSVAKQAARLNCTEERAVDAVVDFAMWSHAGYLLPPAGPAEPQCPVWCAGDCRAEDGVRLHDRHVAAIYGQHSDDANEPKLATVDLEAFNSPDGYGDEPPSVTLTIDNPQQRTVDMTKTDGLDHRTVQNLAASFLSGCWDRTTIRLTPRKAAELGASLITASRAAYNDTAVKA</sequence>
<keyword evidence="2" id="KW-1185">Reference proteome</keyword>
<evidence type="ECO:0000313" key="1">
    <source>
        <dbReference type="EMBL" id="MBM0232477.1"/>
    </source>
</evidence>
<protein>
    <submittedName>
        <fullName evidence="1">Uncharacterized protein</fullName>
    </submittedName>
</protein>
<reference evidence="1 2" key="1">
    <citation type="submission" date="2021-01" db="EMBL/GenBank/DDBJ databases">
        <title>Draft genome sequence of Micromonospora sp. strain STR1_7.</title>
        <authorList>
            <person name="Karlyshev A."/>
            <person name="Jawad R."/>
        </authorList>
    </citation>
    <scope>NUCLEOTIDE SEQUENCE [LARGE SCALE GENOMIC DNA]</scope>
    <source>
        <strain evidence="1 2">STR1-7</strain>
    </source>
</reference>
<evidence type="ECO:0000313" key="2">
    <source>
        <dbReference type="Proteomes" id="UP000601027"/>
    </source>
</evidence>
<accession>A0ABS1XT89</accession>
<proteinExistence type="predicted"/>
<dbReference type="Pfam" id="PF21848">
    <property type="entry name" value="DUF6907"/>
    <property type="match status" value="1"/>
</dbReference>
<comment type="caution">
    <text evidence="1">The sequence shown here is derived from an EMBL/GenBank/DDBJ whole genome shotgun (WGS) entry which is preliminary data.</text>
</comment>
<organism evidence="1 2">
    <name type="scientific">Micromonospora parastrephiae</name>
    <dbReference type="NCBI Taxonomy" id="2806101"/>
    <lineage>
        <taxon>Bacteria</taxon>
        <taxon>Bacillati</taxon>
        <taxon>Actinomycetota</taxon>
        <taxon>Actinomycetes</taxon>
        <taxon>Micromonosporales</taxon>
        <taxon>Micromonosporaceae</taxon>
        <taxon>Micromonospora</taxon>
    </lineage>
</organism>
<name>A0ABS1XT89_9ACTN</name>
<gene>
    <name evidence="1" type="ORF">JNW91_11740</name>
</gene>
<dbReference type="InterPro" id="IPR054202">
    <property type="entry name" value="DUF6907"/>
</dbReference>
<dbReference type="Proteomes" id="UP000601027">
    <property type="component" value="Unassembled WGS sequence"/>
</dbReference>